<name>A0A0F9PR24_9ZZZZ</name>
<organism evidence="2">
    <name type="scientific">marine sediment metagenome</name>
    <dbReference type="NCBI Taxonomy" id="412755"/>
    <lineage>
        <taxon>unclassified sequences</taxon>
        <taxon>metagenomes</taxon>
        <taxon>ecological metagenomes</taxon>
    </lineage>
</organism>
<feature type="region of interest" description="Disordered" evidence="1">
    <location>
        <begin position="100"/>
        <end position="133"/>
    </location>
</feature>
<dbReference type="AlphaFoldDB" id="A0A0F9PR24"/>
<comment type="caution">
    <text evidence="2">The sequence shown here is derived from an EMBL/GenBank/DDBJ whole genome shotgun (WGS) entry which is preliminary data.</text>
</comment>
<accession>A0A0F9PR24</accession>
<sequence length="170" mass="19800">MAEEKPTYDKFKEFYDKHPDLDNGEYYAEFPKGNKSTIRSWKNRAAYVAPEPTPPTPPPDNKEFDAMQVEYIKILMNQTNSKESEFEGVDGKSKLLILKNRLRAQKEQKPPGRASNSRILPNPKPIGQSNEKFGLDDHIVFDEVKNEIRMEFELDTLLDPEKNKRLRERS</sequence>
<evidence type="ECO:0000256" key="1">
    <source>
        <dbReference type="SAM" id="MobiDB-lite"/>
    </source>
</evidence>
<evidence type="ECO:0000313" key="2">
    <source>
        <dbReference type="EMBL" id="KKN03516.1"/>
    </source>
</evidence>
<dbReference type="EMBL" id="LAZR01005024">
    <property type="protein sequence ID" value="KKN03516.1"/>
    <property type="molecule type" value="Genomic_DNA"/>
</dbReference>
<gene>
    <name evidence="2" type="ORF">LCGC14_1106830</name>
</gene>
<proteinExistence type="predicted"/>
<reference evidence="2" key="1">
    <citation type="journal article" date="2015" name="Nature">
        <title>Complex archaea that bridge the gap between prokaryotes and eukaryotes.</title>
        <authorList>
            <person name="Spang A."/>
            <person name="Saw J.H."/>
            <person name="Jorgensen S.L."/>
            <person name="Zaremba-Niedzwiedzka K."/>
            <person name="Martijn J."/>
            <person name="Lind A.E."/>
            <person name="van Eijk R."/>
            <person name="Schleper C."/>
            <person name="Guy L."/>
            <person name="Ettema T.J."/>
        </authorList>
    </citation>
    <scope>NUCLEOTIDE SEQUENCE</scope>
</reference>
<protein>
    <submittedName>
        <fullName evidence="2">Uncharacterized protein</fullName>
    </submittedName>
</protein>